<evidence type="ECO:0000256" key="3">
    <source>
        <dbReference type="ARBA" id="ARBA00022989"/>
    </source>
</evidence>
<feature type="transmembrane region" description="Helical" evidence="6">
    <location>
        <begin position="140"/>
        <end position="159"/>
    </location>
</feature>
<comment type="caution">
    <text evidence="8">The sequence shown here is derived from an EMBL/GenBank/DDBJ whole genome shotgun (WGS) entry which is preliminary data.</text>
</comment>
<feature type="transmembrane region" description="Helical" evidence="6">
    <location>
        <begin position="383"/>
        <end position="402"/>
    </location>
</feature>
<dbReference type="SUPFAM" id="SSF103473">
    <property type="entry name" value="MFS general substrate transporter"/>
    <property type="match status" value="1"/>
</dbReference>
<evidence type="ECO:0000256" key="2">
    <source>
        <dbReference type="ARBA" id="ARBA00022692"/>
    </source>
</evidence>
<dbReference type="AlphaFoldDB" id="A0AAN9URS5"/>
<evidence type="ECO:0000313" key="8">
    <source>
        <dbReference type="EMBL" id="KAK7753870.1"/>
    </source>
</evidence>
<evidence type="ECO:0000313" key="9">
    <source>
        <dbReference type="Proteomes" id="UP001320420"/>
    </source>
</evidence>
<organism evidence="8 9">
    <name type="scientific">Diatrype stigma</name>
    <dbReference type="NCBI Taxonomy" id="117547"/>
    <lineage>
        <taxon>Eukaryota</taxon>
        <taxon>Fungi</taxon>
        <taxon>Dikarya</taxon>
        <taxon>Ascomycota</taxon>
        <taxon>Pezizomycotina</taxon>
        <taxon>Sordariomycetes</taxon>
        <taxon>Xylariomycetidae</taxon>
        <taxon>Xylariales</taxon>
        <taxon>Diatrypaceae</taxon>
        <taxon>Diatrype</taxon>
    </lineage>
</organism>
<keyword evidence="3 6" id="KW-1133">Transmembrane helix</keyword>
<comment type="subcellular location">
    <subcellularLocation>
        <location evidence="1">Membrane</location>
        <topology evidence="1">Multi-pass membrane protein</topology>
    </subcellularLocation>
</comment>
<evidence type="ECO:0000259" key="7">
    <source>
        <dbReference type="PROSITE" id="PS50850"/>
    </source>
</evidence>
<dbReference type="Proteomes" id="UP001320420">
    <property type="component" value="Unassembled WGS sequence"/>
</dbReference>
<dbReference type="PANTHER" id="PTHR23502:SF60">
    <property type="entry name" value="MAJOR FACILITATOR SUPERFAMILY (MFS) PROFILE DOMAIN-CONTAINING PROTEIN-RELATED"/>
    <property type="match status" value="1"/>
</dbReference>
<feature type="transmembrane region" description="Helical" evidence="6">
    <location>
        <begin position="307"/>
        <end position="331"/>
    </location>
</feature>
<keyword evidence="9" id="KW-1185">Reference proteome</keyword>
<protein>
    <recommendedName>
        <fullName evidence="7">Major facilitator superfamily (MFS) profile domain-containing protein</fullName>
    </recommendedName>
</protein>
<dbReference type="GO" id="GO:0022857">
    <property type="term" value="F:transmembrane transporter activity"/>
    <property type="evidence" value="ECO:0007669"/>
    <property type="project" value="InterPro"/>
</dbReference>
<dbReference type="InterPro" id="IPR036259">
    <property type="entry name" value="MFS_trans_sf"/>
</dbReference>
<dbReference type="PROSITE" id="PS50850">
    <property type="entry name" value="MFS"/>
    <property type="match status" value="1"/>
</dbReference>
<feature type="transmembrane region" description="Helical" evidence="6">
    <location>
        <begin position="108"/>
        <end position="128"/>
    </location>
</feature>
<feature type="transmembrane region" description="Helical" evidence="6">
    <location>
        <begin position="480"/>
        <end position="499"/>
    </location>
</feature>
<dbReference type="PANTHER" id="PTHR23502">
    <property type="entry name" value="MAJOR FACILITATOR SUPERFAMILY"/>
    <property type="match status" value="1"/>
</dbReference>
<feature type="transmembrane region" description="Helical" evidence="6">
    <location>
        <begin position="74"/>
        <end position="96"/>
    </location>
</feature>
<evidence type="ECO:0000256" key="1">
    <source>
        <dbReference type="ARBA" id="ARBA00004141"/>
    </source>
</evidence>
<feature type="transmembrane region" description="Helical" evidence="6">
    <location>
        <begin position="343"/>
        <end position="362"/>
    </location>
</feature>
<reference evidence="8 9" key="1">
    <citation type="submission" date="2024-02" db="EMBL/GenBank/DDBJ databases">
        <title>De novo assembly and annotation of 12 fungi associated with fruit tree decline syndrome in Ontario, Canada.</title>
        <authorList>
            <person name="Sulman M."/>
            <person name="Ellouze W."/>
            <person name="Ilyukhin E."/>
        </authorList>
    </citation>
    <scope>NUCLEOTIDE SEQUENCE [LARGE SCALE GENOMIC DNA]</scope>
    <source>
        <strain evidence="8 9">M11/M66-122</strain>
    </source>
</reference>
<dbReference type="EMBL" id="JAKJXP020000025">
    <property type="protein sequence ID" value="KAK7753870.1"/>
    <property type="molecule type" value="Genomic_DNA"/>
</dbReference>
<evidence type="ECO:0000256" key="5">
    <source>
        <dbReference type="SAM" id="MobiDB-lite"/>
    </source>
</evidence>
<feature type="region of interest" description="Disordered" evidence="5">
    <location>
        <begin position="1"/>
        <end position="31"/>
    </location>
</feature>
<name>A0AAN9URS5_9PEZI</name>
<feature type="domain" description="Major facilitator superfamily (MFS) profile" evidence="7">
    <location>
        <begin position="74"/>
        <end position="504"/>
    </location>
</feature>
<feature type="transmembrane region" description="Helical" evidence="6">
    <location>
        <begin position="228"/>
        <end position="248"/>
    </location>
</feature>
<accession>A0AAN9URS5</accession>
<evidence type="ECO:0000256" key="6">
    <source>
        <dbReference type="SAM" id="Phobius"/>
    </source>
</evidence>
<feature type="transmembrane region" description="Helical" evidence="6">
    <location>
        <begin position="165"/>
        <end position="187"/>
    </location>
</feature>
<feature type="transmembrane region" description="Helical" evidence="6">
    <location>
        <begin position="199"/>
        <end position="222"/>
    </location>
</feature>
<dbReference type="InterPro" id="IPR020846">
    <property type="entry name" value="MFS_dom"/>
</dbReference>
<dbReference type="GO" id="GO:0016020">
    <property type="term" value="C:membrane"/>
    <property type="evidence" value="ECO:0007669"/>
    <property type="project" value="UniProtKB-SubCell"/>
</dbReference>
<proteinExistence type="predicted"/>
<keyword evidence="2 6" id="KW-0812">Transmembrane</keyword>
<gene>
    <name evidence="8" type="ORF">SLS62_004236</name>
</gene>
<dbReference type="Pfam" id="PF07690">
    <property type="entry name" value="MFS_1"/>
    <property type="match status" value="1"/>
</dbReference>
<feature type="transmembrane region" description="Helical" evidence="6">
    <location>
        <begin position="448"/>
        <end position="468"/>
    </location>
</feature>
<sequence>MAADLEKQDDDTEEVRKIEAKGTPTEQVVGPSTGQSIEALARLELLKTRYGATWDGPDDPHDPYNWPSYRKISIAVIMSLGQLVTLMCASMTAAALGDIAKDLGIDASTAQISFSIYFLGLAFGPLVLAAISEMNGRRNVWLFANVWFILWNSLCPVGNSKGLMIAGRFLAATGACVGNTILAPVMADMYPAKDRGRSLAIAGLLPYLGPALGPIVGGAVVQLVAWRYIFWIMSIVNAVITVVGAVFIRESYTPVLLGRKAAAEAERPVDPALSPRKWTFWQDLLSRLATNLRRPIHLLVRRPVIQVLALVLALDFGIYTLLLSSFATLWIERYGQSQLSSSLHYISFSVGSTISTQAGARFMDWVYNHLVKKYGSGRPEFRVPYMIPGTILMPVGLFWYGWSAERRLSWALVDVGAGVFTCGNFILSQSLLAYMLDEFGEHGASARAASGLLSQILGFIFPIFAPQLYDTLGYGWGNSILAFIFVALVFPLPLCVWLWGDKLRALGRKPGA</sequence>
<dbReference type="Gene3D" id="1.20.1250.20">
    <property type="entry name" value="MFS general substrate transporter like domains"/>
    <property type="match status" value="1"/>
</dbReference>
<evidence type="ECO:0000256" key="4">
    <source>
        <dbReference type="ARBA" id="ARBA00023136"/>
    </source>
</evidence>
<keyword evidence="4 6" id="KW-0472">Membrane</keyword>
<dbReference type="InterPro" id="IPR011701">
    <property type="entry name" value="MFS"/>
</dbReference>